<dbReference type="STRING" id="1219043.SCH01S_11_00340"/>
<keyword evidence="2" id="KW-1133">Transmembrane helix</keyword>
<proteinExistence type="predicted"/>
<organism evidence="3 4">
    <name type="scientific">Sphingomonas changbaiensis NBRC 104936</name>
    <dbReference type="NCBI Taxonomy" id="1219043"/>
    <lineage>
        <taxon>Bacteria</taxon>
        <taxon>Pseudomonadati</taxon>
        <taxon>Pseudomonadota</taxon>
        <taxon>Alphaproteobacteria</taxon>
        <taxon>Sphingomonadales</taxon>
        <taxon>Sphingomonadaceae</taxon>
        <taxon>Sphingomonas</taxon>
    </lineage>
</organism>
<evidence type="ECO:0000256" key="2">
    <source>
        <dbReference type="SAM" id="Phobius"/>
    </source>
</evidence>
<comment type="caution">
    <text evidence="3">The sequence shown here is derived from an EMBL/GenBank/DDBJ whole genome shotgun (WGS) entry which is preliminary data.</text>
</comment>
<gene>
    <name evidence="3" type="ORF">SCH01S_11_00340</name>
</gene>
<evidence type="ECO:0000256" key="1">
    <source>
        <dbReference type="SAM" id="MobiDB-lite"/>
    </source>
</evidence>
<evidence type="ECO:0000313" key="3">
    <source>
        <dbReference type="EMBL" id="GAO38296.1"/>
    </source>
</evidence>
<dbReference type="RefSeq" id="WP_046347166.1">
    <property type="nucleotide sequence ID" value="NZ_BBWU01000011.1"/>
</dbReference>
<feature type="compositionally biased region" description="Low complexity" evidence="1">
    <location>
        <begin position="168"/>
        <end position="188"/>
    </location>
</feature>
<feature type="transmembrane region" description="Helical" evidence="2">
    <location>
        <begin position="12"/>
        <end position="29"/>
    </location>
</feature>
<reference evidence="3 4" key="1">
    <citation type="submission" date="2015-04" db="EMBL/GenBank/DDBJ databases">
        <title>Whole genome shotgun sequence of Sphingomonas changbaiensis NBRC 104936.</title>
        <authorList>
            <person name="Katano-Makiyama Y."/>
            <person name="Hosoyama A."/>
            <person name="Hashimoto M."/>
            <person name="Noguchi M."/>
            <person name="Tsuchikane K."/>
            <person name="Ohji S."/>
            <person name="Yamazoe A."/>
            <person name="Ichikawa N."/>
            <person name="Kimura A."/>
            <person name="Fujita N."/>
        </authorList>
    </citation>
    <scope>NUCLEOTIDE SEQUENCE [LARGE SCALE GENOMIC DNA]</scope>
    <source>
        <strain evidence="3 4">NBRC 104936</strain>
    </source>
</reference>
<keyword evidence="2" id="KW-0472">Membrane</keyword>
<dbReference type="Proteomes" id="UP000033202">
    <property type="component" value="Unassembled WGS sequence"/>
</dbReference>
<feature type="region of interest" description="Disordered" evidence="1">
    <location>
        <begin position="166"/>
        <end position="190"/>
    </location>
</feature>
<accession>A0A0E9MLJ2</accession>
<keyword evidence="2" id="KW-0812">Transmembrane</keyword>
<keyword evidence="4" id="KW-1185">Reference proteome</keyword>
<dbReference type="AlphaFoldDB" id="A0A0E9MLJ2"/>
<sequence>MNDRRASGWRTWTAAGIFVGLVIAGVLISRPEPKPEPTPTPVATPSPAPIVPAIVPRPLLPLTRSDLIDAADAAASRFAGGEQAAASDLPGRRFTLSLPFGCAGPAANLKEVPTGWSYDAKDGTLRVKVTPQVWTDAPILKAVAAGVGFEAAEGFWIDHPWKRSDTCPPRAAATPAQPETPQAAPATPSRQTLGLVELFEPGAKREERRNGRAYQAVKKVAQGELALDRGLRLVVEGRLVALANGQAIGCWSPSPDQRPVCIIRVRFDRIAITGPTGEQVLAEWKS</sequence>
<dbReference type="OrthoDB" id="7470453at2"/>
<evidence type="ECO:0000313" key="4">
    <source>
        <dbReference type="Proteomes" id="UP000033202"/>
    </source>
</evidence>
<dbReference type="EMBL" id="BBWU01000011">
    <property type="protein sequence ID" value="GAO38296.1"/>
    <property type="molecule type" value="Genomic_DNA"/>
</dbReference>
<name>A0A0E9MLJ2_9SPHN</name>
<protein>
    <submittedName>
        <fullName evidence="3">Uncharacterized protein</fullName>
    </submittedName>
</protein>